<evidence type="ECO:0000313" key="7">
    <source>
        <dbReference type="Proteomes" id="UP000577362"/>
    </source>
</evidence>
<dbReference type="AlphaFoldDB" id="A0A840C1W8"/>
<proteinExistence type="inferred from homology"/>
<evidence type="ECO:0000259" key="5">
    <source>
        <dbReference type="PROSITE" id="PS50931"/>
    </source>
</evidence>
<protein>
    <submittedName>
        <fullName evidence="6">DNA-binding transcriptional LysR family regulator</fullName>
    </submittedName>
</protein>
<keyword evidence="3 6" id="KW-0238">DNA-binding</keyword>
<dbReference type="PROSITE" id="PS50931">
    <property type="entry name" value="HTH_LYSR"/>
    <property type="match status" value="1"/>
</dbReference>
<dbReference type="InterPro" id="IPR036390">
    <property type="entry name" value="WH_DNA-bd_sf"/>
</dbReference>
<evidence type="ECO:0000256" key="3">
    <source>
        <dbReference type="ARBA" id="ARBA00023125"/>
    </source>
</evidence>
<dbReference type="Gene3D" id="1.10.10.10">
    <property type="entry name" value="Winged helix-like DNA-binding domain superfamily/Winged helix DNA-binding domain"/>
    <property type="match status" value="1"/>
</dbReference>
<dbReference type="Pfam" id="PF03466">
    <property type="entry name" value="LysR_substrate"/>
    <property type="match status" value="1"/>
</dbReference>
<dbReference type="EMBL" id="JACIEN010000005">
    <property type="protein sequence ID" value="MBB4018803.1"/>
    <property type="molecule type" value="Genomic_DNA"/>
</dbReference>
<dbReference type="GO" id="GO:0003677">
    <property type="term" value="F:DNA binding"/>
    <property type="evidence" value="ECO:0007669"/>
    <property type="project" value="UniProtKB-KW"/>
</dbReference>
<gene>
    <name evidence="6" type="ORF">GGR16_003850</name>
</gene>
<evidence type="ECO:0000256" key="2">
    <source>
        <dbReference type="ARBA" id="ARBA00023015"/>
    </source>
</evidence>
<evidence type="ECO:0000313" key="6">
    <source>
        <dbReference type="EMBL" id="MBB4018803.1"/>
    </source>
</evidence>
<feature type="domain" description="HTH lysR-type" evidence="5">
    <location>
        <begin position="1"/>
        <end position="58"/>
    </location>
</feature>
<dbReference type="SUPFAM" id="SSF53850">
    <property type="entry name" value="Periplasmic binding protein-like II"/>
    <property type="match status" value="1"/>
</dbReference>
<organism evidence="6 7">
    <name type="scientific">Chelatococcus caeni</name>
    <dbReference type="NCBI Taxonomy" id="1348468"/>
    <lineage>
        <taxon>Bacteria</taxon>
        <taxon>Pseudomonadati</taxon>
        <taxon>Pseudomonadota</taxon>
        <taxon>Alphaproteobacteria</taxon>
        <taxon>Hyphomicrobiales</taxon>
        <taxon>Chelatococcaceae</taxon>
        <taxon>Chelatococcus</taxon>
    </lineage>
</organism>
<dbReference type="InterPro" id="IPR005119">
    <property type="entry name" value="LysR_subst-bd"/>
</dbReference>
<evidence type="ECO:0000256" key="4">
    <source>
        <dbReference type="ARBA" id="ARBA00023163"/>
    </source>
</evidence>
<dbReference type="InterPro" id="IPR000847">
    <property type="entry name" value="LysR_HTH_N"/>
</dbReference>
<accession>A0A840C1W8</accession>
<dbReference type="CDD" id="cd08427">
    <property type="entry name" value="PBP2_LTTR_like_2"/>
    <property type="match status" value="1"/>
</dbReference>
<dbReference type="SUPFAM" id="SSF46785">
    <property type="entry name" value="Winged helix' DNA-binding domain"/>
    <property type="match status" value="1"/>
</dbReference>
<dbReference type="Proteomes" id="UP000577362">
    <property type="component" value="Unassembled WGS sequence"/>
</dbReference>
<evidence type="ECO:0000256" key="1">
    <source>
        <dbReference type="ARBA" id="ARBA00009437"/>
    </source>
</evidence>
<name>A0A840C1W8_9HYPH</name>
<dbReference type="FunFam" id="1.10.10.10:FF:000001">
    <property type="entry name" value="LysR family transcriptional regulator"/>
    <property type="match status" value="1"/>
</dbReference>
<comment type="similarity">
    <text evidence="1">Belongs to the LysR transcriptional regulatory family.</text>
</comment>
<dbReference type="InterPro" id="IPR036388">
    <property type="entry name" value="WH-like_DNA-bd_sf"/>
</dbReference>
<dbReference type="GO" id="GO:0032993">
    <property type="term" value="C:protein-DNA complex"/>
    <property type="evidence" value="ECO:0007669"/>
    <property type="project" value="TreeGrafter"/>
</dbReference>
<dbReference type="RefSeq" id="WP_183317632.1">
    <property type="nucleotide sequence ID" value="NZ_JACIEN010000005.1"/>
</dbReference>
<dbReference type="PANTHER" id="PTHR30346">
    <property type="entry name" value="TRANSCRIPTIONAL DUAL REGULATOR HCAR-RELATED"/>
    <property type="match status" value="1"/>
</dbReference>
<comment type="caution">
    <text evidence="6">The sequence shown here is derived from an EMBL/GenBank/DDBJ whole genome shotgun (WGS) entry which is preliminary data.</text>
</comment>
<dbReference type="Gene3D" id="3.40.190.10">
    <property type="entry name" value="Periplasmic binding protein-like II"/>
    <property type="match status" value="2"/>
</dbReference>
<keyword evidence="2" id="KW-0805">Transcription regulation</keyword>
<dbReference type="GO" id="GO:0003700">
    <property type="term" value="F:DNA-binding transcription factor activity"/>
    <property type="evidence" value="ECO:0007669"/>
    <property type="project" value="InterPro"/>
</dbReference>
<dbReference type="PANTHER" id="PTHR30346:SF28">
    <property type="entry name" value="HTH-TYPE TRANSCRIPTIONAL REGULATOR CYNR"/>
    <property type="match status" value="1"/>
</dbReference>
<dbReference type="Pfam" id="PF00126">
    <property type="entry name" value="HTH_1"/>
    <property type="match status" value="1"/>
</dbReference>
<sequence>MDTRFLESFVAVADHGSMAEAARRLAITPAAVAQRIRALEAELGTSLLARAGRTMQPTEAGAVVIERARLLLNDERELKALALADTPAGELRIGAIATAVTGLLPGVLARLAANHPQVEIYVQPGNSIELYDRVIGGELDAALIVEPPFAPPKTHAFALLREEPIVLVAPHGRAGEDPLRLLAREPFIRYDRNHWGGRLVDGALRRLGIRPRECFELDALDAIAVLVDRGLGVALLPDWPPPWPEGLAIAKLPVPRLAVTRRIGLIWPRNSRRRRLIEALIGEARGR</sequence>
<keyword evidence="7" id="KW-1185">Reference proteome</keyword>
<keyword evidence="4" id="KW-0804">Transcription</keyword>
<reference evidence="6 7" key="1">
    <citation type="submission" date="2020-08" db="EMBL/GenBank/DDBJ databases">
        <title>Genomic Encyclopedia of Type Strains, Phase IV (KMG-IV): sequencing the most valuable type-strain genomes for metagenomic binning, comparative biology and taxonomic classification.</title>
        <authorList>
            <person name="Goeker M."/>
        </authorList>
    </citation>
    <scope>NUCLEOTIDE SEQUENCE [LARGE SCALE GENOMIC DNA]</scope>
    <source>
        <strain evidence="6 7">DSM 103737</strain>
    </source>
</reference>